<organism evidence="4 5">
    <name type="scientific">Psychrobacillus mangrovi</name>
    <dbReference type="NCBI Taxonomy" id="3117745"/>
    <lineage>
        <taxon>Bacteria</taxon>
        <taxon>Bacillati</taxon>
        <taxon>Bacillota</taxon>
        <taxon>Bacilli</taxon>
        <taxon>Bacillales</taxon>
        <taxon>Bacillaceae</taxon>
        <taxon>Psychrobacillus</taxon>
    </lineage>
</organism>
<proteinExistence type="inferred from homology"/>
<dbReference type="RefSeq" id="WP_336496293.1">
    <property type="nucleotide sequence ID" value="NZ_JBAWSY010000002.1"/>
</dbReference>
<dbReference type="InterPro" id="IPR014748">
    <property type="entry name" value="Enoyl-CoA_hydra_C"/>
</dbReference>
<dbReference type="SUPFAM" id="SSF52096">
    <property type="entry name" value="ClpP/crotonase"/>
    <property type="match status" value="1"/>
</dbReference>
<sequence length="264" mass="29593">MTNWQTILLNEEYSSENVYIIELNRPEAMNSLNTLMANELIECLKELHEKEDLRVLILTGSGEKSFCVGADLKERKGMTNKQWKQQHDIFEEAYGLLRNFPFPVIAAVNGFALGGGMEMLLSCDLRYVSEHVKMGLPEVKLGIIPGVGGTQLLPRAIPVGLAKEFLFRGNQIDAQRALEAGIVNGLFVKEELLLNTLEIAKEIARNAPLSLKALKQSINNGLQTDINTALTIELDQYYKCANSEDRLEGILSFNEKRKPNWQGK</sequence>
<protein>
    <submittedName>
        <fullName evidence="4">Enoyl-CoA hydratase-related protein</fullName>
    </submittedName>
</protein>
<dbReference type="PROSITE" id="PS00166">
    <property type="entry name" value="ENOYL_COA_HYDRATASE"/>
    <property type="match status" value="1"/>
</dbReference>
<dbReference type="EMBL" id="JBAWSY010000002">
    <property type="protein sequence ID" value="MEI4768738.1"/>
    <property type="molecule type" value="Genomic_DNA"/>
</dbReference>
<gene>
    <name evidence="4" type="ORF">WAX74_03575</name>
</gene>
<dbReference type="InterPro" id="IPR001753">
    <property type="entry name" value="Enoyl-CoA_hydra/iso"/>
</dbReference>
<dbReference type="PANTHER" id="PTHR11941">
    <property type="entry name" value="ENOYL-COA HYDRATASE-RELATED"/>
    <property type="match status" value="1"/>
</dbReference>
<dbReference type="CDD" id="cd06558">
    <property type="entry name" value="crotonase-like"/>
    <property type="match status" value="1"/>
</dbReference>
<dbReference type="Gene3D" id="3.90.226.10">
    <property type="entry name" value="2-enoyl-CoA Hydratase, Chain A, domain 1"/>
    <property type="match status" value="1"/>
</dbReference>
<reference evidence="4 5" key="1">
    <citation type="submission" date="2024-01" db="EMBL/GenBank/DDBJ databases">
        <title>Seven novel Bacillus-like species.</title>
        <authorList>
            <person name="Liu G."/>
        </authorList>
    </citation>
    <scope>NUCLEOTIDE SEQUENCE [LARGE SCALE GENOMIC DNA]</scope>
    <source>
        <strain evidence="4 5">FJAT-51614</strain>
    </source>
</reference>
<keyword evidence="2" id="KW-0456">Lyase</keyword>
<dbReference type="PANTHER" id="PTHR11941:SF54">
    <property type="entry name" value="ENOYL-COA HYDRATASE, MITOCHONDRIAL"/>
    <property type="match status" value="1"/>
</dbReference>
<evidence type="ECO:0000256" key="2">
    <source>
        <dbReference type="ARBA" id="ARBA00023239"/>
    </source>
</evidence>
<name>A0ABU8F154_9BACI</name>
<evidence type="ECO:0000313" key="4">
    <source>
        <dbReference type="EMBL" id="MEI4768738.1"/>
    </source>
</evidence>
<dbReference type="Proteomes" id="UP001364890">
    <property type="component" value="Unassembled WGS sequence"/>
</dbReference>
<comment type="similarity">
    <text evidence="1 3">Belongs to the enoyl-CoA hydratase/isomerase family.</text>
</comment>
<dbReference type="InterPro" id="IPR018376">
    <property type="entry name" value="Enoyl-CoA_hyd/isom_CS"/>
</dbReference>
<dbReference type="InterPro" id="IPR029045">
    <property type="entry name" value="ClpP/crotonase-like_dom_sf"/>
</dbReference>
<dbReference type="Pfam" id="PF00378">
    <property type="entry name" value="ECH_1"/>
    <property type="match status" value="1"/>
</dbReference>
<evidence type="ECO:0000256" key="3">
    <source>
        <dbReference type="RuleBase" id="RU003707"/>
    </source>
</evidence>
<evidence type="ECO:0000313" key="5">
    <source>
        <dbReference type="Proteomes" id="UP001364890"/>
    </source>
</evidence>
<evidence type="ECO:0000256" key="1">
    <source>
        <dbReference type="ARBA" id="ARBA00005254"/>
    </source>
</evidence>
<comment type="caution">
    <text evidence="4">The sequence shown here is derived from an EMBL/GenBank/DDBJ whole genome shotgun (WGS) entry which is preliminary data.</text>
</comment>
<accession>A0ABU8F154</accession>
<keyword evidence="5" id="KW-1185">Reference proteome</keyword>
<dbReference type="Gene3D" id="1.10.12.10">
    <property type="entry name" value="Lyase 2-enoyl-coa Hydratase, Chain A, domain 2"/>
    <property type="match status" value="1"/>
</dbReference>